<dbReference type="GO" id="GO:0004650">
    <property type="term" value="F:polygalacturonase activity"/>
    <property type="evidence" value="ECO:0007669"/>
    <property type="project" value="InterPro"/>
</dbReference>
<evidence type="ECO:0000256" key="6">
    <source>
        <dbReference type="ARBA" id="ARBA00023295"/>
    </source>
</evidence>
<keyword evidence="10" id="KW-1185">Reference proteome</keyword>
<organism evidence="9 10">
    <name type="scientific">Rhododendron simsii</name>
    <name type="common">Sims's rhododendron</name>
    <dbReference type="NCBI Taxonomy" id="118357"/>
    <lineage>
        <taxon>Eukaryota</taxon>
        <taxon>Viridiplantae</taxon>
        <taxon>Streptophyta</taxon>
        <taxon>Embryophyta</taxon>
        <taxon>Tracheophyta</taxon>
        <taxon>Spermatophyta</taxon>
        <taxon>Magnoliopsida</taxon>
        <taxon>eudicotyledons</taxon>
        <taxon>Gunneridae</taxon>
        <taxon>Pentapetalae</taxon>
        <taxon>asterids</taxon>
        <taxon>Ericales</taxon>
        <taxon>Ericaceae</taxon>
        <taxon>Ericoideae</taxon>
        <taxon>Rhodoreae</taxon>
        <taxon>Rhododendron</taxon>
    </lineage>
</organism>
<evidence type="ECO:0000256" key="7">
    <source>
        <dbReference type="ARBA" id="ARBA00023316"/>
    </source>
</evidence>
<evidence type="ECO:0000256" key="4">
    <source>
        <dbReference type="ARBA" id="ARBA00022525"/>
    </source>
</evidence>
<name>A0A834GLZ0_RHOSS</name>
<keyword evidence="3" id="KW-0134">Cell wall</keyword>
<dbReference type="InterPro" id="IPR000743">
    <property type="entry name" value="Glyco_hydro_28"/>
</dbReference>
<comment type="similarity">
    <text evidence="2 8">Belongs to the glycosyl hydrolase 28 family.</text>
</comment>
<keyword evidence="6 8" id="KW-0326">Glycosidase</keyword>
<evidence type="ECO:0008006" key="11">
    <source>
        <dbReference type="Google" id="ProtNLM"/>
    </source>
</evidence>
<sequence length="270" mass="29337">MKIIIRKYVSFELLGSILFISLLWVQQLWSEDRDFMSSFNVLDYGAIGDGIIDDTLAFEMTWESTCNAETDNAEMIVPKGKTFLVHTLVFDGPCNPTKISFLISGNVVAPDSPDAWEGRDQGQWLIFDSVNGLDVNGPGTIDGRGQCWWDISCKTHRQSTGCVKLAPTVLSFLQCSKVSMRNISVVNSPQTHILISGCDDFAINSLSIRSPGKSPNTDGIHISSSHGVLITSTNIASGDDCVSIGDQTSNIHISDVNCGPGHGVRQVLII</sequence>
<evidence type="ECO:0000256" key="3">
    <source>
        <dbReference type="ARBA" id="ARBA00022512"/>
    </source>
</evidence>
<comment type="subcellular location">
    <subcellularLocation>
        <location evidence="1">Secreted</location>
        <location evidence="1">Cell wall</location>
    </subcellularLocation>
</comment>
<evidence type="ECO:0000256" key="2">
    <source>
        <dbReference type="ARBA" id="ARBA00008834"/>
    </source>
</evidence>
<keyword evidence="4" id="KW-0964">Secreted</keyword>
<evidence type="ECO:0000313" key="10">
    <source>
        <dbReference type="Proteomes" id="UP000626092"/>
    </source>
</evidence>
<dbReference type="GO" id="GO:0071555">
    <property type="term" value="P:cell wall organization"/>
    <property type="evidence" value="ECO:0007669"/>
    <property type="project" value="UniProtKB-KW"/>
</dbReference>
<protein>
    <recommendedName>
        <fullName evidence="11">Polygalacturonase</fullName>
    </recommendedName>
</protein>
<reference evidence="9" key="1">
    <citation type="submission" date="2019-11" db="EMBL/GenBank/DDBJ databases">
        <authorList>
            <person name="Liu Y."/>
            <person name="Hou J."/>
            <person name="Li T.-Q."/>
            <person name="Guan C.-H."/>
            <person name="Wu X."/>
            <person name="Wu H.-Z."/>
            <person name="Ling F."/>
            <person name="Zhang R."/>
            <person name="Shi X.-G."/>
            <person name="Ren J.-P."/>
            <person name="Chen E.-F."/>
            <person name="Sun J.-M."/>
        </authorList>
    </citation>
    <scope>NUCLEOTIDE SEQUENCE</scope>
    <source>
        <strain evidence="9">Adult_tree_wgs_1</strain>
        <tissue evidence="9">Leaves</tissue>
    </source>
</reference>
<evidence type="ECO:0000256" key="5">
    <source>
        <dbReference type="ARBA" id="ARBA00022801"/>
    </source>
</evidence>
<proteinExistence type="inferred from homology"/>
<dbReference type="SUPFAM" id="SSF51126">
    <property type="entry name" value="Pectin lyase-like"/>
    <property type="match status" value="1"/>
</dbReference>
<evidence type="ECO:0000313" key="9">
    <source>
        <dbReference type="EMBL" id="KAF7135509.1"/>
    </source>
</evidence>
<dbReference type="InterPro" id="IPR011050">
    <property type="entry name" value="Pectin_lyase_fold/virulence"/>
</dbReference>
<gene>
    <name evidence="9" type="ORF">RHSIM_Rhsim08G0214500</name>
</gene>
<evidence type="ECO:0000256" key="1">
    <source>
        <dbReference type="ARBA" id="ARBA00004191"/>
    </source>
</evidence>
<dbReference type="GO" id="GO:0005975">
    <property type="term" value="P:carbohydrate metabolic process"/>
    <property type="evidence" value="ECO:0007669"/>
    <property type="project" value="InterPro"/>
</dbReference>
<dbReference type="Proteomes" id="UP000626092">
    <property type="component" value="Unassembled WGS sequence"/>
</dbReference>
<evidence type="ECO:0000256" key="8">
    <source>
        <dbReference type="RuleBase" id="RU361169"/>
    </source>
</evidence>
<dbReference type="InterPro" id="IPR012334">
    <property type="entry name" value="Pectin_lyas_fold"/>
</dbReference>
<accession>A0A834GLZ0</accession>
<dbReference type="OrthoDB" id="187139at2759"/>
<dbReference type="AlphaFoldDB" id="A0A834GLZ0"/>
<dbReference type="PANTHER" id="PTHR31375">
    <property type="match status" value="1"/>
</dbReference>
<keyword evidence="5 8" id="KW-0378">Hydrolase</keyword>
<dbReference type="Pfam" id="PF00295">
    <property type="entry name" value="Glyco_hydro_28"/>
    <property type="match status" value="1"/>
</dbReference>
<dbReference type="Gene3D" id="2.160.20.10">
    <property type="entry name" value="Single-stranded right-handed beta-helix, Pectin lyase-like"/>
    <property type="match status" value="1"/>
</dbReference>
<keyword evidence="7" id="KW-0961">Cell wall biogenesis/degradation</keyword>
<dbReference type="EMBL" id="WJXA01000008">
    <property type="protein sequence ID" value="KAF7135509.1"/>
    <property type="molecule type" value="Genomic_DNA"/>
</dbReference>
<comment type="caution">
    <text evidence="9">The sequence shown here is derived from an EMBL/GenBank/DDBJ whole genome shotgun (WGS) entry which is preliminary data.</text>
</comment>